<dbReference type="InterPro" id="IPR011611">
    <property type="entry name" value="PfkB_dom"/>
</dbReference>
<keyword evidence="3" id="KW-0418">Kinase</keyword>
<evidence type="ECO:0000256" key="1">
    <source>
        <dbReference type="ARBA" id="ARBA00010688"/>
    </source>
</evidence>
<accession>A0A2N6CSH6</accession>
<keyword evidence="2" id="KW-0808">Transferase</keyword>
<dbReference type="PANTHER" id="PTHR43085:SF57">
    <property type="entry name" value="CARBOHYDRATE KINASE PFKB DOMAIN-CONTAINING PROTEIN"/>
    <property type="match status" value="1"/>
</dbReference>
<dbReference type="Pfam" id="PF00294">
    <property type="entry name" value="PfkB"/>
    <property type="match status" value="1"/>
</dbReference>
<name>A0A2N6CSH6_9GAMM</name>
<evidence type="ECO:0000259" key="4">
    <source>
        <dbReference type="Pfam" id="PF00294"/>
    </source>
</evidence>
<dbReference type="PANTHER" id="PTHR43085">
    <property type="entry name" value="HEXOKINASE FAMILY MEMBER"/>
    <property type="match status" value="1"/>
</dbReference>
<evidence type="ECO:0000256" key="3">
    <source>
        <dbReference type="ARBA" id="ARBA00022777"/>
    </source>
</evidence>
<sequence length="341" mass="37329">MYDAEKKVDCFGTGLIALDYILQDGQDPKVCLGGSCANVLSFLRVFGLTVSCSARLGLDEAAEFIRTELAHRNIDLAFPFYEDLGTPIIIQHLRFVDETWSHEFSFESPETGEKLPRIRALNEAQSQAIIEKVGYPGVFYSDRVSSGILKLAQAMRDRGALVYLEPSNKISDEAYLRCCRVSHVLKVSDEVLSVKPHHSVEQRERLIEIITHGKNGVSVLSSLSWAGAKSLPAPKVDAVDAAGAGDWFSASLIASLWRKGWQDVLLSPNKLLSAIGTAQRIAASSCCYVGAQVFLEDKNALRKMAIKEGLYYEGNLVSQVVHCLPSSAPPSHLSRSLDITG</sequence>
<dbReference type="Proteomes" id="UP000235015">
    <property type="component" value="Unassembled WGS sequence"/>
</dbReference>
<dbReference type="GO" id="GO:0016301">
    <property type="term" value="F:kinase activity"/>
    <property type="evidence" value="ECO:0007669"/>
    <property type="project" value="UniProtKB-KW"/>
</dbReference>
<gene>
    <name evidence="5" type="ORF">C0630_17450</name>
</gene>
<evidence type="ECO:0000313" key="5">
    <source>
        <dbReference type="EMBL" id="PLX60036.1"/>
    </source>
</evidence>
<dbReference type="InterPro" id="IPR050306">
    <property type="entry name" value="PfkB_Carbo_kinase"/>
</dbReference>
<proteinExistence type="inferred from homology"/>
<comment type="similarity">
    <text evidence="1">Belongs to the carbohydrate kinase PfkB family.</text>
</comment>
<reference evidence="5 6" key="1">
    <citation type="submission" date="2017-11" db="EMBL/GenBank/DDBJ databases">
        <title>Genome-resolved metagenomics identifies genetic mobility, metabolic interactions, and unexpected diversity in perchlorate-reducing communities.</title>
        <authorList>
            <person name="Barnum T.P."/>
            <person name="Figueroa I.A."/>
            <person name="Carlstrom C.I."/>
            <person name="Lucas L.N."/>
            <person name="Engelbrektson A.L."/>
            <person name="Coates J.D."/>
        </authorList>
    </citation>
    <scope>NUCLEOTIDE SEQUENCE [LARGE SCALE GENOMIC DNA]</scope>
    <source>
        <strain evidence="5">BM301</strain>
    </source>
</reference>
<dbReference type="RefSeq" id="WP_273440783.1">
    <property type="nucleotide sequence ID" value="NZ_PKUN01000029.1"/>
</dbReference>
<protein>
    <recommendedName>
        <fullName evidence="4">Carbohydrate kinase PfkB domain-containing protein</fullName>
    </recommendedName>
</protein>
<comment type="caution">
    <text evidence="5">The sequence shown here is derived from an EMBL/GenBank/DDBJ whole genome shotgun (WGS) entry which is preliminary data.</text>
</comment>
<evidence type="ECO:0000313" key="6">
    <source>
        <dbReference type="Proteomes" id="UP000235015"/>
    </source>
</evidence>
<evidence type="ECO:0000256" key="2">
    <source>
        <dbReference type="ARBA" id="ARBA00022679"/>
    </source>
</evidence>
<dbReference type="InterPro" id="IPR029056">
    <property type="entry name" value="Ribokinase-like"/>
</dbReference>
<feature type="domain" description="Carbohydrate kinase PfkB" evidence="4">
    <location>
        <begin position="21"/>
        <end position="296"/>
    </location>
</feature>
<dbReference type="Gene3D" id="3.40.1190.20">
    <property type="match status" value="1"/>
</dbReference>
<dbReference type="EMBL" id="PKUN01000029">
    <property type="protein sequence ID" value="PLX60036.1"/>
    <property type="molecule type" value="Genomic_DNA"/>
</dbReference>
<organism evidence="5 6">
    <name type="scientific">Sedimenticola selenatireducens</name>
    <dbReference type="NCBI Taxonomy" id="191960"/>
    <lineage>
        <taxon>Bacteria</taxon>
        <taxon>Pseudomonadati</taxon>
        <taxon>Pseudomonadota</taxon>
        <taxon>Gammaproteobacteria</taxon>
        <taxon>Chromatiales</taxon>
        <taxon>Sedimenticolaceae</taxon>
        <taxon>Sedimenticola</taxon>
    </lineage>
</organism>
<dbReference type="SUPFAM" id="SSF53613">
    <property type="entry name" value="Ribokinase-like"/>
    <property type="match status" value="1"/>
</dbReference>
<dbReference type="AlphaFoldDB" id="A0A2N6CSH6"/>